<comment type="caution">
    <text evidence="2">The sequence shown here is derived from an EMBL/GenBank/DDBJ whole genome shotgun (WGS) entry which is preliminary data.</text>
</comment>
<evidence type="ECO:0000259" key="1">
    <source>
        <dbReference type="Pfam" id="PF09949"/>
    </source>
</evidence>
<dbReference type="InterPro" id="IPR019236">
    <property type="entry name" value="APP1_cat"/>
</dbReference>
<reference evidence="2 3" key="1">
    <citation type="submission" date="2019-06" db="EMBL/GenBank/DDBJ databases">
        <title>Sequencing the genomes of 1000 actinobacteria strains.</title>
        <authorList>
            <person name="Klenk H.-P."/>
        </authorList>
    </citation>
    <scope>NUCLEOTIDE SEQUENCE [LARGE SCALE GENOMIC DNA]</scope>
    <source>
        <strain evidence="2 3">DSM 18082</strain>
    </source>
</reference>
<dbReference type="PANTHER" id="PTHR28208:SF3">
    <property type="entry name" value="PHOSPHATIDATE PHOSPHATASE APP1"/>
    <property type="match status" value="1"/>
</dbReference>
<evidence type="ECO:0000313" key="3">
    <source>
        <dbReference type="Proteomes" id="UP000319514"/>
    </source>
</evidence>
<dbReference type="EMBL" id="VFOQ01000002">
    <property type="protein sequence ID" value="TQL56712.1"/>
    <property type="molecule type" value="Genomic_DNA"/>
</dbReference>
<dbReference type="Proteomes" id="UP000319514">
    <property type="component" value="Unassembled WGS sequence"/>
</dbReference>
<name>A0A542Z8T8_9MICO</name>
<dbReference type="GO" id="GO:0008195">
    <property type="term" value="F:phosphatidate phosphatase activity"/>
    <property type="evidence" value="ECO:0007669"/>
    <property type="project" value="InterPro"/>
</dbReference>
<dbReference type="InterPro" id="IPR052935">
    <property type="entry name" value="Mg2+_PAP"/>
</dbReference>
<dbReference type="OrthoDB" id="9789875at2"/>
<feature type="domain" description="Phosphatidate phosphatase APP1 catalytic" evidence="1">
    <location>
        <begin position="152"/>
        <end position="303"/>
    </location>
</feature>
<dbReference type="RefSeq" id="WP_141790102.1">
    <property type="nucleotide sequence ID" value="NZ_BAAAKX010000008.1"/>
</dbReference>
<gene>
    <name evidence="2" type="ORF">FB474_3473</name>
</gene>
<keyword evidence="3" id="KW-1185">Reference proteome</keyword>
<dbReference type="Pfam" id="PF09949">
    <property type="entry name" value="APP1_cat"/>
    <property type="match status" value="1"/>
</dbReference>
<protein>
    <submittedName>
        <fullName evidence="2">Phosphatidate phosphatase APP1</fullName>
    </submittedName>
</protein>
<dbReference type="PANTHER" id="PTHR28208">
    <property type="entry name" value="PHOSPHATIDATE PHOSPHATASE APP1"/>
    <property type="match status" value="1"/>
</dbReference>
<sequence length="350" mass="38741">MARPHAAAVVEDAVHRRLDTWLRKRGWTTRTITYTGYGSTDFVRVMARVVLGRIGDGRPGSADVDASDGELRRAEEVRRGWRAFLTAPAMDVPVTVRVNGRSVTTRTDRGGYIDTRVPDPGLAPGWHEATIEAQGAEPATASVQVIGSEVTFGLVSDIDDTVMVTALPRPMIAAWNTFVRHEQARRVVPGMAPMYRALLDEAPGSPIFYLSTGAWNTAPTLTRFLERCGYPAGPLLLTDWGPTNTGWFRSGQEHKRAALRRLAREFPQVRWILIGDDGQHDPRIYGDFASERPERVEAIAIRELTPAEQVLSHGIPVSNEEFAPRTRRSVPVCRAPDGYGLLRLLRAARS</sequence>
<accession>A0A542Z8T8</accession>
<organism evidence="2 3">
    <name type="scientific">Oryzihumus leptocrescens</name>
    <dbReference type="NCBI Taxonomy" id="297536"/>
    <lineage>
        <taxon>Bacteria</taxon>
        <taxon>Bacillati</taxon>
        <taxon>Actinomycetota</taxon>
        <taxon>Actinomycetes</taxon>
        <taxon>Micrococcales</taxon>
        <taxon>Intrasporangiaceae</taxon>
        <taxon>Oryzihumus</taxon>
    </lineage>
</organism>
<proteinExistence type="predicted"/>
<evidence type="ECO:0000313" key="2">
    <source>
        <dbReference type="EMBL" id="TQL56712.1"/>
    </source>
</evidence>
<dbReference type="AlphaFoldDB" id="A0A542Z8T8"/>